<proteinExistence type="predicted"/>
<feature type="domain" description="BTB" evidence="1">
    <location>
        <begin position="26"/>
        <end position="93"/>
    </location>
</feature>
<evidence type="ECO:0000313" key="2">
    <source>
        <dbReference type="EMBL" id="KAF2103790.1"/>
    </source>
</evidence>
<dbReference type="InterPro" id="IPR000210">
    <property type="entry name" value="BTB/POZ_dom"/>
</dbReference>
<organism evidence="2 3">
    <name type="scientific">Rhizodiscina lignyota</name>
    <dbReference type="NCBI Taxonomy" id="1504668"/>
    <lineage>
        <taxon>Eukaryota</taxon>
        <taxon>Fungi</taxon>
        <taxon>Dikarya</taxon>
        <taxon>Ascomycota</taxon>
        <taxon>Pezizomycotina</taxon>
        <taxon>Dothideomycetes</taxon>
        <taxon>Pleosporomycetidae</taxon>
        <taxon>Aulographales</taxon>
        <taxon>Rhizodiscinaceae</taxon>
        <taxon>Rhizodiscina</taxon>
    </lineage>
</organism>
<dbReference type="PROSITE" id="PS50097">
    <property type="entry name" value="BTB"/>
    <property type="match status" value="1"/>
</dbReference>
<evidence type="ECO:0000259" key="1">
    <source>
        <dbReference type="PROSITE" id="PS50097"/>
    </source>
</evidence>
<dbReference type="Pfam" id="PF00651">
    <property type="entry name" value="BTB"/>
    <property type="match status" value="1"/>
</dbReference>
<dbReference type="OrthoDB" id="6359816at2759"/>
<dbReference type="Proteomes" id="UP000799772">
    <property type="component" value="Unassembled WGS sequence"/>
</dbReference>
<comment type="caution">
    <text evidence="2">The sequence shown here is derived from an EMBL/GenBank/DDBJ whole genome shotgun (WGS) entry which is preliminary data.</text>
</comment>
<name>A0A9P4ILL9_9PEZI</name>
<dbReference type="InterPro" id="IPR011333">
    <property type="entry name" value="SKP1/BTB/POZ_sf"/>
</dbReference>
<protein>
    <recommendedName>
        <fullName evidence="1">BTB domain-containing protein</fullName>
    </recommendedName>
</protein>
<dbReference type="AlphaFoldDB" id="A0A9P4ILL9"/>
<accession>A0A9P4ILL9</accession>
<dbReference type="PANTHER" id="PTHR47843:SF5">
    <property type="entry name" value="BTB_POZ DOMAIN PROTEIN"/>
    <property type="match status" value="1"/>
</dbReference>
<dbReference type="PANTHER" id="PTHR47843">
    <property type="entry name" value="BTB DOMAIN-CONTAINING PROTEIN-RELATED"/>
    <property type="match status" value="1"/>
</dbReference>
<gene>
    <name evidence="2" type="ORF">NA57DRAFT_50659</name>
</gene>
<dbReference type="SUPFAM" id="SSF54695">
    <property type="entry name" value="POZ domain"/>
    <property type="match status" value="1"/>
</dbReference>
<dbReference type="EMBL" id="ML978121">
    <property type="protein sequence ID" value="KAF2103790.1"/>
    <property type="molecule type" value="Genomic_DNA"/>
</dbReference>
<reference evidence="2" key="1">
    <citation type="journal article" date="2020" name="Stud. Mycol.">
        <title>101 Dothideomycetes genomes: a test case for predicting lifestyles and emergence of pathogens.</title>
        <authorList>
            <person name="Haridas S."/>
            <person name="Albert R."/>
            <person name="Binder M."/>
            <person name="Bloem J."/>
            <person name="Labutti K."/>
            <person name="Salamov A."/>
            <person name="Andreopoulos B."/>
            <person name="Baker S."/>
            <person name="Barry K."/>
            <person name="Bills G."/>
            <person name="Bluhm B."/>
            <person name="Cannon C."/>
            <person name="Castanera R."/>
            <person name="Culley D."/>
            <person name="Daum C."/>
            <person name="Ezra D."/>
            <person name="Gonzalez J."/>
            <person name="Henrissat B."/>
            <person name="Kuo A."/>
            <person name="Liang C."/>
            <person name="Lipzen A."/>
            <person name="Lutzoni F."/>
            <person name="Magnuson J."/>
            <person name="Mondo S."/>
            <person name="Nolan M."/>
            <person name="Ohm R."/>
            <person name="Pangilinan J."/>
            <person name="Park H.-J."/>
            <person name="Ramirez L."/>
            <person name="Alfaro M."/>
            <person name="Sun H."/>
            <person name="Tritt A."/>
            <person name="Yoshinaga Y."/>
            <person name="Zwiers L.-H."/>
            <person name="Turgeon B."/>
            <person name="Goodwin S."/>
            <person name="Spatafora J."/>
            <person name="Crous P."/>
            <person name="Grigoriev I."/>
        </authorList>
    </citation>
    <scope>NUCLEOTIDE SEQUENCE</scope>
    <source>
        <strain evidence="2">CBS 133067</strain>
    </source>
</reference>
<sequence length="196" mass="21540">MPLSSDERLQQVVDAQKGLLNNSTYSDLKIVCRDKIYHVHKAVVCPRPSFFRKACATGFGEAHSGEITLHSDDSDLVKMDDPQLVDYMVTYLYCLDYLPLQPASEPDKKTRMCRVHTGGAHGEIDIKYGETYTFCVPNSTLATTMRAGTPDLLPPPPPPITPETDVTIHSKMYALGDFYGIPGLKAAAAAKFEDAA</sequence>
<keyword evidence="3" id="KW-1185">Reference proteome</keyword>
<dbReference type="Gene3D" id="3.30.710.10">
    <property type="entry name" value="Potassium Channel Kv1.1, Chain A"/>
    <property type="match status" value="1"/>
</dbReference>
<evidence type="ECO:0000313" key="3">
    <source>
        <dbReference type="Proteomes" id="UP000799772"/>
    </source>
</evidence>
<dbReference type="CDD" id="cd18186">
    <property type="entry name" value="BTB_POZ_ZBTB_KLHL-like"/>
    <property type="match status" value="1"/>
</dbReference>